<dbReference type="Gene3D" id="2.60.40.2610">
    <property type="entry name" value="Outer membrane usher protein FimD, plug domain"/>
    <property type="match status" value="1"/>
</dbReference>
<evidence type="ECO:0000256" key="4">
    <source>
        <dbReference type="ARBA" id="ARBA00022452"/>
    </source>
</evidence>
<dbReference type="InterPro" id="IPR037224">
    <property type="entry name" value="PapC_N_sf"/>
</dbReference>
<sequence length="828" mass="93209">MEKINTITLSILAALLISSARAEEETFDTHFMTGGLKGQKVSRYQIDSNKPMAGLYEMDVYVNKEWRGTWEIDVQENPDDTCVNEDLIASLGIKYHAPVEQQRDQCIPLKNVVREGSVIYDTATFNLYLNVPQAYVTEYEAGYSPPETWDRGINAFYTSYYASEYYSHYQNDDSESNSYANFVSGLNLLGWQLHSNANFAQSAHSNGKWRSNTLYLERDFPAVLGTLRAGVQYSSGDMFDTVRFRGLRFWRDMQMLPHSKQNFAPVVRGVAQSNALVTIEQNGFIVYQKEVPPGPFVFDDLQLAGGGADLDVSVQEADGAVSRFIVPYSSVPNMVQTGVAKYEFVIGQSDIEGASQQTDFFQTSYQYGVNNLLTLYGGTMVASDYRSFTLGSGWNTPVGAISFDGTQSHSKQENGDVFDGHSYQLAWNKYLPQSATHFSLAAYRYTSRNYRTFNDHVWANNRDSYHREDDDIYDIADYYEHDFGRKNTFSLNINQTLAEGWGFFTTSALWRDYWGRGGSGKDYQLSYSNSWQRLSITLSATQTYDSDNRDDKRLNLYFSLPLAWGESASGRSRDSHLANSTTFNDDGYESNNTSLSGTFGNRDQFTYNTNLSHQRQEHQTTAGGTITWNAPLATIAGSYSQSDKYHQVGGNIQGGLVAWADGVHLAPRLNDTIAIIKAPQLKDATVQGRPYLRTSAKGYAVYEALTPYRQNFISLDVSDSDSHVGLLGNRKITVPYRGAVVLVEFETEKRKPFYFQARRQNGEPLTFGYEVEDEHGNNVGLVGQGSRVFIRTEDVPAAVKVATDKQQGLFCHITFDKQIDENNVYICR</sequence>
<evidence type="ECO:0000259" key="10">
    <source>
        <dbReference type="Pfam" id="PF13953"/>
    </source>
</evidence>
<evidence type="ECO:0000259" key="11">
    <source>
        <dbReference type="Pfam" id="PF13954"/>
    </source>
</evidence>
<name>A0A482PKZ7_CITRO</name>
<dbReference type="InterPro" id="IPR042186">
    <property type="entry name" value="FimD_plug_dom"/>
</dbReference>
<feature type="domain" description="PapC N-terminal" evidence="11">
    <location>
        <begin position="26"/>
        <end position="163"/>
    </location>
</feature>
<dbReference type="OMA" id="YCTITFK"/>
<keyword evidence="7" id="KW-0472">Membrane</keyword>
<dbReference type="Gene3D" id="2.60.40.2070">
    <property type="match status" value="1"/>
</dbReference>
<evidence type="ECO:0000256" key="2">
    <source>
        <dbReference type="ARBA" id="ARBA00008064"/>
    </source>
</evidence>
<dbReference type="RefSeq" id="WP_012906434.1">
    <property type="nucleotide sequence ID" value="NZ_CAJTBI010000007.1"/>
</dbReference>
<protein>
    <submittedName>
        <fullName evidence="12">Fimbrial biogenesis outer membrane usher protein</fullName>
    </submittedName>
</protein>
<reference evidence="12" key="1">
    <citation type="submission" date="2019-03" db="EMBL/GenBank/DDBJ databases">
        <title>Complete genome sequence of enteropathogenic Citrobacter rodentium strain DBS100.</title>
        <authorList>
            <person name="Popov G."/>
            <person name="Fiebig A."/>
            <person name="Shideler S."/>
            <person name="Coombes B."/>
            <person name="Savchenko A."/>
        </authorList>
    </citation>
    <scope>NUCLEOTIDE SEQUENCE</scope>
    <source>
        <strain evidence="12">DBS100</strain>
    </source>
</reference>
<evidence type="ECO:0000256" key="5">
    <source>
        <dbReference type="ARBA" id="ARBA00022692"/>
    </source>
</evidence>
<dbReference type="InterPro" id="IPR025949">
    <property type="entry name" value="PapC-like_C"/>
</dbReference>
<dbReference type="PANTHER" id="PTHR30451:SF3">
    <property type="entry name" value="OUTER MEMBRANE USHER PROTEIN HTRE-RELATED"/>
    <property type="match status" value="1"/>
</dbReference>
<dbReference type="InterPro" id="IPR043142">
    <property type="entry name" value="PapC-like_C_sf"/>
</dbReference>
<evidence type="ECO:0000256" key="1">
    <source>
        <dbReference type="ARBA" id="ARBA00004571"/>
    </source>
</evidence>
<feature type="domain" description="PapC-like C-terminal" evidence="10">
    <location>
        <begin position="755"/>
        <end position="816"/>
    </location>
</feature>
<dbReference type="Pfam" id="PF00577">
    <property type="entry name" value="Usher"/>
    <property type="match status" value="1"/>
</dbReference>
<evidence type="ECO:0000256" key="8">
    <source>
        <dbReference type="ARBA" id="ARBA00023237"/>
    </source>
</evidence>
<dbReference type="GO" id="GO:0015473">
    <property type="term" value="F:fimbrial usher porin activity"/>
    <property type="evidence" value="ECO:0007669"/>
    <property type="project" value="InterPro"/>
</dbReference>
<dbReference type="SUPFAM" id="SSF141729">
    <property type="entry name" value="FimD N-terminal domain-like"/>
    <property type="match status" value="1"/>
</dbReference>
<accession>A0A482PKZ7</accession>
<comment type="subcellular location">
    <subcellularLocation>
        <location evidence="1">Cell outer membrane</location>
        <topology evidence="1">Multi-pass membrane protein</topology>
    </subcellularLocation>
</comment>
<dbReference type="EMBL" id="CP038008">
    <property type="protein sequence ID" value="QBY28749.1"/>
    <property type="molecule type" value="Genomic_DNA"/>
</dbReference>
<feature type="chain" id="PRO_5019791623" evidence="9">
    <location>
        <begin position="23"/>
        <end position="828"/>
    </location>
</feature>
<feature type="signal peptide" evidence="9">
    <location>
        <begin position="1"/>
        <end position="22"/>
    </location>
</feature>
<dbReference type="Gene3D" id="3.10.20.410">
    <property type="match status" value="1"/>
</dbReference>
<gene>
    <name evidence="12" type="ORF">E2R62_07710</name>
</gene>
<dbReference type="NCBIfam" id="NF011763">
    <property type="entry name" value="PRK15217.1"/>
    <property type="match status" value="1"/>
</dbReference>
<proteinExistence type="inferred from homology"/>
<evidence type="ECO:0000256" key="6">
    <source>
        <dbReference type="ARBA" id="ARBA00022729"/>
    </source>
</evidence>
<keyword evidence="4" id="KW-1134">Transmembrane beta strand</keyword>
<dbReference type="Gene3D" id="2.60.40.3110">
    <property type="match status" value="1"/>
</dbReference>
<evidence type="ECO:0000256" key="9">
    <source>
        <dbReference type="SAM" id="SignalP"/>
    </source>
</evidence>
<dbReference type="Pfam" id="PF13953">
    <property type="entry name" value="PapC_C"/>
    <property type="match status" value="1"/>
</dbReference>
<evidence type="ECO:0000256" key="3">
    <source>
        <dbReference type="ARBA" id="ARBA00022448"/>
    </source>
</evidence>
<dbReference type="GO" id="GO:0009279">
    <property type="term" value="C:cell outer membrane"/>
    <property type="evidence" value="ECO:0007669"/>
    <property type="project" value="UniProtKB-SubCell"/>
</dbReference>
<dbReference type="InterPro" id="IPR000015">
    <property type="entry name" value="Fimb_usher"/>
</dbReference>
<keyword evidence="3" id="KW-0813">Transport</keyword>
<dbReference type="PANTHER" id="PTHR30451">
    <property type="entry name" value="OUTER MEMBRANE USHER PROTEIN"/>
    <property type="match status" value="1"/>
</dbReference>
<dbReference type="InterPro" id="IPR025885">
    <property type="entry name" value="PapC_N"/>
</dbReference>
<dbReference type="GO" id="GO:0009297">
    <property type="term" value="P:pilus assembly"/>
    <property type="evidence" value="ECO:0007669"/>
    <property type="project" value="InterPro"/>
</dbReference>
<dbReference type="AlphaFoldDB" id="A0A482PKZ7"/>
<dbReference type="Pfam" id="PF13954">
    <property type="entry name" value="PapC_N"/>
    <property type="match status" value="1"/>
</dbReference>
<keyword evidence="8" id="KW-0998">Cell outer membrane</keyword>
<keyword evidence="6 9" id="KW-0732">Signal</keyword>
<comment type="similarity">
    <text evidence="2">Belongs to the fimbrial export usher family.</text>
</comment>
<organism evidence="12">
    <name type="scientific">Citrobacter rodentium</name>
    <dbReference type="NCBI Taxonomy" id="67825"/>
    <lineage>
        <taxon>Bacteria</taxon>
        <taxon>Pseudomonadati</taxon>
        <taxon>Pseudomonadota</taxon>
        <taxon>Gammaproteobacteria</taxon>
        <taxon>Enterobacterales</taxon>
        <taxon>Enterobacteriaceae</taxon>
        <taxon>Citrobacter</taxon>
    </lineage>
</organism>
<keyword evidence="5" id="KW-0812">Transmembrane</keyword>
<evidence type="ECO:0000313" key="12">
    <source>
        <dbReference type="EMBL" id="QBY28749.1"/>
    </source>
</evidence>
<dbReference type="FunFam" id="2.60.40.3110:FF:000001">
    <property type="entry name" value="Putative fimbrial outer membrane usher"/>
    <property type="match status" value="1"/>
</dbReference>
<evidence type="ECO:0000256" key="7">
    <source>
        <dbReference type="ARBA" id="ARBA00023136"/>
    </source>
</evidence>